<comment type="caution">
    <text evidence="2">The sequence shown here is derived from an EMBL/GenBank/DDBJ whole genome shotgun (WGS) entry which is preliminary data.</text>
</comment>
<gene>
    <name evidence="2" type="ORF">LSH36_55g09072</name>
</gene>
<dbReference type="EMBL" id="JAODUP010000055">
    <property type="protein sequence ID" value="KAK2165102.1"/>
    <property type="molecule type" value="Genomic_DNA"/>
</dbReference>
<keyword evidence="1" id="KW-1133">Transmembrane helix</keyword>
<keyword evidence="3" id="KW-1185">Reference proteome</keyword>
<dbReference type="AlphaFoldDB" id="A0AAD9K5K9"/>
<organism evidence="2 3">
    <name type="scientific">Paralvinella palmiformis</name>
    <dbReference type="NCBI Taxonomy" id="53620"/>
    <lineage>
        <taxon>Eukaryota</taxon>
        <taxon>Metazoa</taxon>
        <taxon>Spiralia</taxon>
        <taxon>Lophotrochozoa</taxon>
        <taxon>Annelida</taxon>
        <taxon>Polychaeta</taxon>
        <taxon>Sedentaria</taxon>
        <taxon>Canalipalpata</taxon>
        <taxon>Terebellida</taxon>
        <taxon>Terebelliformia</taxon>
        <taxon>Alvinellidae</taxon>
        <taxon>Paralvinella</taxon>
    </lineage>
</organism>
<feature type="transmembrane region" description="Helical" evidence="1">
    <location>
        <begin position="94"/>
        <end position="117"/>
    </location>
</feature>
<evidence type="ECO:0000313" key="3">
    <source>
        <dbReference type="Proteomes" id="UP001208570"/>
    </source>
</evidence>
<evidence type="ECO:0000256" key="1">
    <source>
        <dbReference type="SAM" id="Phobius"/>
    </source>
</evidence>
<proteinExistence type="predicted"/>
<evidence type="ECO:0000313" key="2">
    <source>
        <dbReference type="EMBL" id="KAK2165102.1"/>
    </source>
</evidence>
<sequence length="205" mass="22307">MLYNDQIVGDNLVEGYGGARFRLHNIVCFGEHLTVESSLQSRGLSEVVMSVFDVVLSPNEVLDAANKEMAALQLPDPVPTKPSKWNWFSHGCSMFTLSCCCWCACVSSLCGLIGLVLSISSYTDYKSGNYDQSKTKKACAIGFTVAGIILGLGTLVAVAYVGYTQGPAWIDLAMKMLSEQVDKFVAPYIEEIKKSIPTMPPRTIT</sequence>
<keyword evidence="1" id="KW-0812">Transmembrane</keyword>
<name>A0AAD9K5K9_9ANNE</name>
<reference evidence="2" key="1">
    <citation type="journal article" date="2023" name="Mol. Biol. Evol.">
        <title>Third-Generation Sequencing Reveals the Adaptive Role of the Epigenome in Three Deep-Sea Polychaetes.</title>
        <authorList>
            <person name="Perez M."/>
            <person name="Aroh O."/>
            <person name="Sun Y."/>
            <person name="Lan Y."/>
            <person name="Juniper S.K."/>
            <person name="Young C.R."/>
            <person name="Angers B."/>
            <person name="Qian P.Y."/>
        </authorList>
    </citation>
    <scope>NUCLEOTIDE SEQUENCE</scope>
    <source>
        <strain evidence="2">P08H-3</strain>
    </source>
</reference>
<dbReference type="Proteomes" id="UP001208570">
    <property type="component" value="Unassembled WGS sequence"/>
</dbReference>
<feature type="transmembrane region" description="Helical" evidence="1">
    <location>
        <begin position="138"/>
        <end position="163"/>
    </location>
</feature>
<accession>A0AAD9K5K9</accession>
<evidence type="ECO:0008006" key="4">
    <source>
        <dbReference type="Google" id="ProtNLM"/>
    </source>
</evidence>
<protein>
    <recommendedName>
        <fullName evidence="4">Transmembrane protein</fullName>
    </recommendedName>
</protein>
<keyword evidence="1" id="KW-0472">Membrane</keyword>